<dbReference type="InterPro" id="IPR039418">
    <property type="entry name" value="LexA-like"/>
</dbReference>
<dbReference type="SMART" id="SM00530">
    <property type="entry name" value="HTH_XRE"/>
    <property type="match status" value="1"/>
</dbReference>
<dbReference type="PANTHER" id="PTHR40661:SF3">
    <property type="entry name" value="FELS-1 PROPHAGE TRANSCRIPTIONAL REGULATOR"/>
    <property type="match status" value="1"/>
</dbReference>
<dbReference type="InterPro" id="IPR036286">
    <property type="entry name" value="LexA/Signal_pep-like_sf"/>
</dbReference>
<evidence type="ECO:0000256" key="2">
    <source>
        <dbReference type="ARBA" id="ARBA00023125"/>
    </source>
</evidence>
<organism evidence="5 6">
    <name type="scientific">Pseudomonas nitroreducens</name>
    <dbReference type="NCBI Taxonomy" id="46680"/>
    <lineage>
        <taxon>Bacteria</taxon>
        <taxon>Pseudomonadati</taxon>
        <taxon>Pseudomonadota</taxon>
        <taxon>Gammaproteobacteria</taxon>
        <taxon>Pseudomonadales</taxon>
        <taxon>Pseudomonadaceae</taxon>
        <taxon>Pseudomonas</taxon>
    </lineage>
</organism>
<dbReference type="Proteomes" id="UP000608450">
    <property type="component" value="Unassembled WGS sequence"/>
</dbReference>
<keyword evidence="6" id="KW-1185">Reference proteome</keyword>
<evidence type="ECO:0000313" key="6">
    <source>
        <dbReference type="Proteomes" id="UP000608450"/>
    </source>
</evidence>
<evidence type="ECO:0000313" key="5">
    <source>
        <dbReference type="EMBL" id="MBG6289491.1"/>
    </source>
</evidence>
<reference evidence="5 6" key="1">
    <citation type="submission" date="2020-11" db="EMBL/GenBank/DDBJ databases">
        <title>Enhanced detection system for hospital associated transmission using whole genome sequencing surveillance.</title>
        <authorList>
            <person name="Harrison L.H."/>
            <person name="Van Tyne D."/>
            <person name="Marsh J.W."/>
            <person name="Griffith M.P."/>
            <person name="Snyder D.J."/>
            <person name="Cooper V.S."/>
            <person name="Mustapha M."/>
        </authorList>
    </citation>
    <scope>NUCLEOTIDE SEQUENCE [LARGE SCALE GENOMIC DNA]</scope>
    <source>
        <strain evidence="5 6">PSA00705</strain>
    </source>
</reference>
<dbReference type="EMBL" id="JADTFC010000050">
    <property type="protein sequence ID" value="MBG6289491.1"/>
    <property type="molecule type" value="Genomic_DNA"/>
</dbReference>
<dbReference type="InterPro" id="IPR010982">
    <property type="entry name" value="Lambda_DNA-bd_dom_sf"/>
</dbReference>
<dbReference type="PANTHER" id="PTHR40661">
    <property type="match status" value="1"/>
</dbReference>
<dbReference type="InterPro" id="IPR015927">
    <property type="entry name" value="Peptidase_S24_S26A/B/C"/>
</dbReference>
<dbReference type="Pfam" id="PF01381">
    <property type="entry name" value="HTH_3"/>
    <property type="match status" value="1"/>
</dbReference>
<comment type="caution">
    <text evidence="5">The sequence shown here is derived from an EMBL/GenBank/DDBJ whole genome shotgun (WGS) entry which is preliminary data.</text>
</comment>
<feature type="domain" description="HTH cro/C1-type" evidence="4">
    <location>
        <begin position="9"/>
        <end position="62"/>
    </location>
</feature>
<dbReference type="Gene3D" id="1.10.260.40">
    <property type="entry name" value="lambda repressor-like DNA-binding domains"/>
    <property type="match status" value="1"/>
</dbReference>
<dbReference type="PROSITE" id="PS50943">
    <property type="entry name" value="HTH_CROC1"/>
    <property type="match status" value="1"/>
</dbReference>
<name>A0ABS0KN84_PSENT</name>
<dbReference type="SUPFAM" id="SSF51306">
    <property type="entry name" value="LexA/Signal peptidase"/>
    <property type="match status" value="1"/>
</dbReference>
<keyword evidence="3" id="KW-0804">Transcription</keyword>
<dbReference type="Pfam" id="PF00717">
    <property type="entry name" value="Peptidase_S24"/>
    <property type="match status" value="1"/>
</dbReference>
<dbReference type="SUPFAM" id="SSF47413">
    <property type="entry name" value="lambda repressor-like DNA-binding domains"/>
    <property type="match status" value="1"/>
</dbReference>
<proteinExistence type="predicted"/>
<keyword evidence="1" id="KW-0805">Transcription regulation</keyword>
<sequence length="219" mass="24386">MENWNDLAKAKMKKLKITQEALAEQLGVTQGAVAHWLGGRREPDLATINKVLGFLGLPMLSVGDQSQAEEREAPSDKEYALIPQYSAKGKCGDGYLNDHVEVSGGLAFKRDWLARMKARPENLFVIYADGDSMEPYIFEGDVVMFDKSDLTIRDRKVYAIRRPDGGVSIKRIIQQVSGAWLIRSDNPDKLAYPDEPVSEKVLHDMPILGRVIWRGGGIG</sequence>
<evidence type="ECO:0000256" key="1">
    <source>
        <dbReference type="ARBA" id="ARBA00023015"/>
    </source>
</evidence>
<protein>
    <submittedName>
        <fullName evidence="5">Helix-turn-helix domain-containing protein</fullName>
    </submittedName>
</protein>
<dbReference type="CDD" id="cd00093">
    <property type="entry name" value="HTH_XRE"/>
    <property type="match status" value="1"/>
</dbReference>
<dbReference type="InterPro" id="IPR001387">
    <property type="entry name" value="Cro/C1-type_HTH"/>
</dbReference>
<accession>A0ABS0KN84</accession>
<dbReference type="Gene3D" id="2.10.109.10">
    <property type="entry name" value="Umud Fragment, subunit A"/>
    <property type="match status" value="1"/>
</dbReference>
<dbReference type="CDD" id="cd06529">
    <property type="entry name" value="S24_LexA-like"/>
    <property type="match status" value="1"/>
</dbReference>
<evidence type="ECO:0000256" key="3">
    <source>
        <dbReference type="ARBA" id="ARBA00023163"/>
    </source>
</evidence>
<evidence type="ECO:0000259" key="4">
    <source>
        <dbReference type="PROSITE" id="PS50943"/>
    </source>
</evidence>
<keyword evidence="2" id="KW-0238">DNA-binding</keyword>
<gene>
    <name evidence="5" type="ORF">I5I61_18715</name>
</gene>